<organism evidence="1">
    <name type="scientific">Leptolyngbya sp. NK1-12</name>
    <dbReference type="NCBI Taxonomy" id="2547451"/>
    <lineage>
        <taxon>Bacteria</taxon>
        <taxon>Bacillati</taxon>
        <taxon>Cyanobacteriota</taxon>
        <taxon>Cyanophyceae</taxon>
        <taxon>Leptolyngbyales</taxon>
        <taxon>Leptolyngbyaceae</taxon>
        <taxon>Leptolyngbya group</taxon>
        <taxon>Leptolyngbya</taxon>
    </lineage>
</organism>
<reference evidence="1" key="1">
    <citation type="submission" date="2020-05" db="EMBL/GenBank/DDBJ databases">
        <authorList>
            <person name="Zhu T."/>
            <person name="Keshari N."/>
            <person name="Lu X."/>
        </authorList>
    </citation>
    <scope>NUCLEOTIDE SEQUENCE</scope>
    <source>
        <strain evidence="1">NK1-12</strain>
    </source>
</reference>
<proteinExistence type="predicted"/>
<dbReference type="RefSeq" id="WP_316429663.1">
    <property type="nucleotide sequence ID" value="NZ_CP053586.1"/>
</dbReference>
<dbReference type="EMBL" id="CP053586">
    <property type="protein sequence ID" value="WNZ24069.1"/>
    <property type="molecule type" value="Genomic_DNA"/>
</dbReference>
<protein>
    <submittedName>
        <fullName evidence="1">Uncharacterized protein</fullName>
    </submittedName>
</protein>
<gene>
    <name evidence="1" type="ORF">HJG54_15175</name>
</gene>
<accession>A0AA96WFG4</accession>
<name>A0AA96WFG4_9CYAN</name>
<dbReference type="AlphaFoldDB" id="A0AA96WFG4"/>
<sequence>METLLINEQFVSQFKYWREGQVRTGMRFRRNLFEYVSKFNHHQRHHAFDLAWKLAQAGKESIVTATSDSYTIWVNLRVVCPAALPSWSNSGLEVGAFEPASPGLVPLEAVLSA</sequence>
<evidence type="ECO:0000313" key="1">
    <source>
        <dbReference type="EMBL" id="WNZ24069.1"/>
    </source>
</evidence>